<dbReference type="KEGG" id="rhoz:GXP67_25340"/>
<dbReference type="PANTHER" id="PTHR35446:SF3">
    <property type="entry name" value="CMD DOMAIN-CONTAINING PROTEIN"/>
    <property type="match status" value="1"/>
</dbReference>
<dbReference type="PANTHER" id="PTHR35446">
    <property type="entry name" value="SI:CH211-175M2.5"/>
    <property type="match status" value="1"/>
</dbReference>
<reference evidence="1 2" key="1">
    <citation type="submission" date="2020-01" db="EMBL/GenBank/DDBJ databases">
        <authorList>
            <person name="Kim M.K."/>
        </authorList>
    </citation>
    <scope>NUCLEOTIDE SEQUENCE [LARGE SCALE GENOMIC DNA]</scope>
    <source>
        <strain evidence="1 2">172606-1</strain>
    </source>
</reference>
<accession>A0A6C0GQ38</accession>
<dbReference type="AlphaFoldDB" id="A0A6C0GQ38"/>
<evidence type="ECO:0000313" key="1">
    <source>
        <dbReference type="EMBL" id="QHT69733.1"/>
    </source>
</evidence>
<proteinExistence type="predicted"/>
<sequence length="185" mass="19917">MQRITALNPDTATGKTKDLFNKVQQKLGLVPNMMRTMGTSPAVLNAYLSLSGALAEGKIGAALGEKIALLVAELNECDYCAAAHHFIGEKLVKIDKASIESSRQGKSENSRIQAALTFAKTLVEKQGRFTNADVDNVYLAGFTEGEIGEIVGHVALNIFTNYFNNTARTVVDFPKVELLSGVSHT</sequence>
<organism evidence="1 2">
    <name type="scientific">Rhodocytophaga rosea</name>
    <dbReference type="NCBI Taxonomy" id="2704465"/>
    <lineage>
        <taxon>Bacteria</taxon>
        <taxon>Pseudomonadati</taxon>
        <taxon>Bacteroidota</taxon>
        <taxon>Cytophagia</taxon>
        <taxon>Cytophagales</taxon>
        <taxon>Rhodocytophagaceae</taxon>
        <taxon>Rhodocytophaga</taxon>
    </lineage>
</organism>
<protein>
    <submittedName>
        <fullName evidence="1">Carboxymuconolactone decarboxylase family protein</fullName>
    </submittedName>
</protein>
<keyword evidence="2" id="KW-1185">Reference proteome</keyword>
<dbReference type="Proteomes" id="UP000480178">
    <property type="component" value="Chromosome"/>
</dbReference>
<name>A0A6C0GQ38_9BACT</name>
<dbReference type="SUPFAM" id="SSF69118">
    <property type="entry name" value="AhpD-like"/>
    <property type="match status" value="1"/>
</dbReference>
<dbReference type="EMBL" id="CP048222">
    <property type="protein sequence ID" value="QHT69733.1"/>
    <property type="molecule type" value="Genomic_DNA"/>
</dbReference>
<dbReference type="InterPro" id="IPR029032">
    <property type="entry name" value="AhpD-like"/>
</dbReference>
<dbReference type="RefSeq" id="WP_162445717.1">
    <property type="nucleotide sequence ID" value="NZ_CP048222.1"/>
</dbReference>
<evidence type="ECO:0000313" key="2">
    <source>
        <dbReference type="Proteomes" id="UP000480178"/>
    </source>
</evidence>
<gene>
    <name evidence="1" type="ORF">GXP67_25340</name>
</gene>
<dbReference type="Gene3D" id="1.20.1290.10">
    <property type="entry name" value="AhpD-like"/>
    <property type="match status" value="1"/>
</dbReference>